<reference evidence="2 3" key="1">
    <citation type="submission" date="2020-02" db="EMBL/GenBank/DDBJ databases">
        <title>Genome sequence of the type strain CCBAU10050 of Rhizobium daejeonense.</title>
        <authorList>
            <person name="Gao J."/>
            <person name="Sun J."/>
        </authorList>
    </citation>
    <scope>NUCLEOTIDE SEQUENCE [LARGE SCALE GENOMIC DNA]</scope>
    <source>
        <strain evidence="2 3">CCBAU10050</strain>
    </source>
</reference>
<dbReference type="RefSeq" id="WP_163905293.1">
    <property type="nucleotide sequence ID" value="NZ_CP048427.1"/>
</dbReference>
<dbReference type="InterPro" id="IPR002477">
    <property type="entry name" value="Peptidoglycan-bd-like"/>
</dbReference>
<evidence type="ECO:0000313" key="3">
    <source>
        <dbReference type="Proteomes" id="UP000477849"/>
    </source>
</evidence>
<dbReference type="Proteomes" id="UP000477849">
    <property type="component" value="Unassembled WGS sequence"/>
</dbReference>
<sequence>MKTTLDIQRRLAELGYDPGPADGIRGRQTIAAVKRFQSASHLTVDGIAGPATLRALFGGATVSASESPDACPWLEQAFRTKGLHERRDNAALREFLKSDGGTVGDPAKVPWCGDFVQTCIALSMPEEVLPNNPYAAINWLKFGRECAPQRGAVLVFWRGSPDGWQGHVGFYVSEDATHYHVIGGNQSDSITVSRIVKNRLRKGGSRWPLTALAVNSGAVIADGSTLVETRNEA</sequence>
<organism evidence="2 3">
    <name type="scientific">Rhizobium daejeonense</name>
    <dbReference type="NCBI Taxonomy" id="240521"/>
    <lineage>
        <taxon>Bacteria</taxon>
        <taxon>Pseudomonadati</taxon>
        <taxon>Pseudomonadota</taxon>
        <taxon>Alphaproteobacteria</taxon>
        <taxon>Hyphomicrobiales</taxon>
        <taxon>Rhizobiaceae</taxon>
        <taxon>Rhizobium/Agrobacterium group</taxon>
        <taxon>Rhizobium</taxon>
    </lineage>
</organism>
<dbReference type="Gene3D" id="1.10.101.10">
    <property type="entry name" value="PGBD-like superfamily/PGBD"/>
    <property type="match status" value="1"/>
</dbReference>
<dbReference type="Pfam" id="PF01471">
    <property type="entry name" value="PG_binding_1"/>
    <property type="match status" value="1"/>
</dbReference>
<feature type="domain" description="Peptidoglycan binding-like" evidence="1">
    <location>
        <begin position="6"/>
        <end position="56"/>
    </location>
</feature>
<name>A0A6M1RS48_9HYPH</name>
<comment type="caution">
    <text evidence="2">The sequence shown here is derived from an EMBL/GenBank/DDBJ whole genome shotgun (WGS) entry which is preliminary data.</text>
</comment>
<dbReference type="InterPro" id="IPR036365">
    <property type="entry name" value="PGBD-like_sf"/>
</dbReference>
<dbReference type="AlphaFoldDB" id="A0A6M1RS48"/>
<evidence type="ECO:0000259" key="1">
    <source>
        <dbReference type="Pfam" id="PF01471"/>
    </source>
</evidence>
<protein>
    <submittedName>
        <fullName evidence="2">TIGR02594 family protein</fullName>
    </submittedName>
</protein>
<dbReference type="SUPFAM" id="SSF47090">
    <property type="entry name" value="PGBD-like"/>
    <property type="match status" value="1"/>
</dbReference>
<gene>
    <name evidence="2" type="ORF">G6N76_10885</name>
</gene>
<dbReference type="InterPro" id="IPR036366">
    <property type="entry name" value="PGBDSf"/>
</dbReference>
<keyword evidence="3" id="KW-1185">Reference proteome</keyword>
<proteinExistence type="predicted"/>
<evidence type="ECO:0000313" key="2">
    <source>
        <dbReference type="EMBL" id="NGO64182.1"/>
    </source>
</evidence>
<accession>A0A6M1RS48</accession>
<dbReference type="EMBL" id="JAAKZH010000003">
    <property type="protein sequence ID" value="NGO64182.1"/>
    <property type="molecule type" value="Genomic_DNA"/>
</dbReference>